<reference evidence="4 5" key="1">
    <citation type="submission" date="2020-12" db="EMBL/GenBank/DDBJ databases">
        <title>Metabolic potential, ecology and presence of endohyphal bacteria is reflected in genomic diversity of Mucoromycotina.</title>
        <authorList>
            <person name="Muszewska A."/>
            <person name="Okrasinska A."/>
            <person name="Steczkiewicz K."/>
            <person name="Drgas O."/>
            <person name="Orlowska M."/>
            <person name="Perlinska-Lenart U."/>
            <person name="Aleksandrzak-Piekarczyk T."/>
            <person name="Szatraj K."/>
            <person name="Zielenkiewicz U."/>
            <person name="Pilsyk S."/>
            <person name="Malc E."/>
            <person name="Mieczkowski P."/>
            <person name="Kruszewska J.S."/>
            <person name="Biernat P."/>
            <person name="Pawlowska J."/>
        </authorList>
    </citation>
    <scope>NUCLEOTIDE SEQUENCE [LARGE SCALE GENOMIC DNA]</scope>
    <source>
        <strain evidence="4 5">CBS 142.35</strain>
    </source>
</reference>
<feature type="non-terminal residue" evidence="4">
    <location>
        <position position="1"/>
    </location>
</feature>
<protein>
    <recommendedName>
        <fullName evidence="3">Chorein N-terminal domain-containing protein</fullName>
    </recommendedName>
</protein>
<gene>
    <name evidence="4" type="ORF">INT45_001739</name>
</gene>
<feature type="domain" description="Chorein N-terminal" evidence="3">
    <location>
        <begin position="18"/>
        <end position="223"/>
    </location>
</feature>
<dbReference type="GO" id="GO:0045324">
    <property type="term" value="P:late endosome to vacuole transport"/>
    <property type="evidence" value="ECO:0007669"/>
    <property type="project" value="TreeGrafter"/>
</dbReference>
<dbReference type="InterPro" id="IPR026847">
    <property type="entry name" value="VPS13"/>
</dbReference>
<dbReference type="AlphaFoldDB" id="A0A8H7VNY2"/>
<dbReference type="GO" id="GO:0006623">
    <property type="term" value="P:protein targeting to vacuole"/>
    <property type="evidence" value="ECO:0007669"/>
    <property type="project" value="TreeGrafter"/>
</dbReference>
<keyword evidence="5" id="KW-1185">Reference proteome</keyword>
<dbReference type="OrthoDB" id="428159at2759"/>
<sequence length="226" mass="26774">MSSVSSLKVWKSPWKLRLATLESLSIYWNTNTRSLASLDEEKSHRIFKELIATKAHIPSEHQYILKPVSGTGRIKMNKKFGSDVPKVDATLLFDELSFVIDDEQYRDTILMVDLFHSYLKKQKYLHLHPGLGVTPKTEPLKYFQFAGNAVLSEIHDRNYRWTWDHFKKRRDDRLAYIDCYVSSELNRATPEQEEMLDELEHRLSYEDIRFYRSRAKSRLKREMAIL</sequence>
<evidence type="ECO:0000313" key="4">
    <source>
        <dbReference type="EMBL" id="KAG2223433.1"/>
    </source>
</evidence>
<organism evidence="4 5">
    <name type="scientific">Circinella minor</name>
    <dbReference type="NCBI Taxonomy" id="1195481"/>
    <lineage>
        <taxon>Eukaryota</taxon>
        <taxon>Fungi</taxon>
        <taxon>Fungi incertae sedis</taxon>
        <taxon>Mucoromycota</taxon>
        <taxon>Mucoromycotina</taxon>
        <taxon>Mucoromycetes</taxon>
        <taxon>Mucorales</taxon>
        <taxon>Lichtheimiaceae</taxon>
        <taxon>Circinella</taxon>
    </lineage>
</organism>
<evidence type="ECO:0000256" key="2">
    <source>
        <dbReference type="ARBA" id="ARBA00022448"/>
    </source>
</evidence>
<dbReference type="EMBL" id="JAEPRB010000061">
    <property type="protein sequence ID" value="KAG2223433.1"/>
    <property type="molecule type" value="Genomic_DNA"/>
</dbReference>
<dbReference type="PANTHER" id="PTHR16166">
    <property type="entry name" value="VACUOLAR PROTEIN SORTING-ASSOCIATED PROTEIN VPS13"/>
    <property type="match status" value="1"/>
</dbReference>
<dbReference type="GO" id="GO:0007005">
    <property type="term" value="P:mitochondrion organization"/>
    <property type="evidence" value="ECO:0007669"/>
    <property type="project" value="TreeGrafter"/>
</dbReference>
<dbReference type="GO" id="GO:0045053">
    <property type="term" value="P:protein retention in Golgi apparatus"/>
    <property type="evidence" value="ECO:0007669"/>
    <property type="project" value="TreeGrafter"/>
</dbReference>
<comment type="similarity">
    <text evidence="1">Belongs to the VPS13 family.</text>
</comment>
<dbReference type="Proteomes" id="UP000646827">
    <property type="component" value="Unassembled WGS sequence"/>
</dbReference>
<comment type="caution">
    <text evidence="4">The sequence shown here is derived from an EMBL/GenBank/DDBJ whole genome shotgun (WGS) entry which is preliminary data.</text>
</comment>
<dbReference type="PANTHER" id="PTHR16166:SF93">
    <property type="entry name" value="INTERMEMBRANE LIPID TRANSFER PROTEIN VPS13"/>
    <property type="match status" value="1"/>
</dbReference>
<dbReference type="InterPro" id="IPR026854">
    <property type="entry name" value="VPS13_N"/>
</dbReference>
<proteinExistence type="inferred from homology"/>
<dbReference type="Pfam" id="PF12624">
    <property type="entry name" value="VPS13_N"/>
    <property type="match status" value="1"/>
</dbReference>
<keyword evidence="2" id="KW-0813">Transport</keyword>
<evidence type="ECO:0000313" key="5">
    <source>
        <dbReference type="Proteomes" id="UP000646827"/>
    </source>
</evidence>
<name>A0A8H7VNY2_9FUNG</name>
<evidence type="ECO:0000256" key="1">
    <source>
        <dbReference type="ARBA" id="ARBA00006545"/>
    </source>
</evidence>
<accession>A0A8H7VNY2</accession>
<evidence type="ECO:0000259" key="3">
    <source>
        <dbReference type="Pfam" id="PF12624"/>
    </source>
</evidence>